<dbReference type="SUPFAM" id="SSF55383">
    <property type="entry name" value="Copper amine oxidase, domain N"/>
    <property type="match status" value="1"/>
</dbReference>
<feature type="domain" description="Copper amine oxidase-like N-terminal" evidence="1">
    <location>
        <begin position="563"/>
        <end position="668"/>
    </location>
</feature>
<dbReference type="RefSeq" id="WP_341414182.1">
    <property type="nucleotide sequence ID" value="NZ_JBBPCC010000002.1"/>
</dbReference>
<proteinExistence type="predicted"/>
<dbReference type="Pfam" id="PF07833">
    <property type="entry name" value="Cu_amine_oxidN1"/>
    <property type="match status" value="1"/>
</dbReference>
<reference evidence="3 4" key="1">
    <citation type="submission" date="2024-04" db="EMBL/GenBank/DDBJ databases">
        <title>draft genome sequnece of Paenibacillus filicis.</title>
        <authorList>
            <person name="Kim D.-U."/>
        </authorList>
    </citation>
    <scope>NUCLEOTIDE SEQUENCE [LARGE SCALE GENOMIC DNA]</scope>
    <source>
        <strain evidence="3 4">KACC14197</strain>
    </source>
</reference>
<dbReference type="Pfam" id="PF16244">
    <property type="entry name" value="DUF4901"/>
    <property type="match status" value="2"/>
</dbReference>
<dbReference type="Proteomes" id="UP001469365">
    <property type="component" value="Unassembled WGS sequence"/>
</dbReference>
<sequence>MKFKPRNRVSPKVQSPRSFLIPAFMLTALLVCGPTLASLPTAYSAETEAKQPLITEDQAVAIARSLPVIPGNAAVGEVHLANLLDGAVWMVQLHTPDKDANGNWQSSYSVDISAENGSLILLSAREHSQQENKNAEKTIDGTQAAAIAQAFVQAKTWGVDTKWAINPYPESAYSTRSDDKSLYKVRFDQIVNGIRYDQNRCTVWVNQAGEPVGYDLDWSAMEFPDPSSVMKEAEAKAIFLDQTRPSLYYLNTNNRLEPVYTLWQKNMDAMTGNFSSDRNYNHGIRDLKPIGKAPLEPWTTAADLSYAQMLERAEKLLGPTKPVEVVTPEEKVYRLTTSAKDHGSEQHLVNFDPNNTGQIIGYGRWNEEGIDLQTAGPLISEQEAREKATDFLKKAMPALVHQLAESGVWFNQSYRPLYQFTFNRLANGMMVDRETVTVEVQADSGQIISMISGLYMSQEHIPANEDALAAEEKAKHALLKLYDVELQYQWKKSSQAELQYQLVVRPEVPLFYTGQPPVLDARTGKWLNFIGEPLSEPLPSKTTWVDEVLASPERIRYEAAIVLDGQLLKTGPLPVIRDGSTLVPIRALLEALGATVEWLPETRKTVASRGTSRIELTLDSTEAVWNGRPANLEVPPQLIHNSVFIPARAIIEALNGRVDWDSESRLVLVSSTGTALQPSREQLAKWRMEAQAQWESSSGM</sequence>
<feature type="domain" description="YcdB/YcdC repeated" evidence="2">
    <location>
        <begin position="349"/>
        <end position="449"/>
    </location>
</feature>
<dbReference type="EMBL" id="JBBPCC010000002">
    <property type="protein sequence ID" value="MEK8127124.1"/>
    <property type="molecule type" value="Genomic_DNA"/>
</dbReference>
<evidence type="ECO:0000259" key="2">
    <source>
        <dbReference type="Pfam" id="PF16244"/>
    </source>
</evidence>
<protein>
    <submittedName>
        <fullName evidence="3">Stalk domain-containing protein</fullName>
    </submittedName>
</protein>
<dbReference type="InterPro" id="IPR012854">
    <property type="entry name" value="Cu_amine_oxidase-like_N"/>
</dbReference>
<accession>A0ABU9DEB6</accession>
<dbReference type="Gene3D" id="3.30.457.10">
    <property type="entry name" value="Copper amine oxidase-like, N-terminal domain"/>
    <property type="match status" value="1"/>
</dbReference>
<evidence type="ECO:0000259" key="1">
    <source>
        <dbReference type="Pfam" id="PF07833"/>
    </source>
</evidence>
<evidence type="ECO:0000313" key="4">
    <source>
        <dbReference type="Proteomes" id="UP001469365"/>
    </source>
</evidence>
<dbReference type="InterPro" id="IPR032599">
    <property type="entry name" value="YcdB/YcdC_rep_domain"/>
</dbReference>
<keyword evidence="4" id="KW-1185">Reference proteome</keyword>
<feature type="domain" description="YcdB/YcdC repeated" evidence="2">
    <location>
        <begin position="108"/>
        <end position="218"/>
    </location>
</feature>
<comment type="caution">
    <text evidence="3">The sequence shown here is derived from an EMBL/GenBank/DDBJ whole genome shotgun (WGS) entry which is preliminary data.</text>
</comment>
<evidence type="ECO:0000313" key="3">
    <source>
        <dbReference type="EMBL" id="MEK8127124.1"/>
    </source>
</evidence>
<name>A0ABU9DEB6_9BACL</name>
<organism evidence="3 4">
    <name type="scientific">Paenibacillus filicis</name>
    <dbReference type="NCBI Taxonomy" id="669464"/>
    <lineage>
        <taxon>Bacteria</taxon>
        <taxon>Bacillati</taxon>
        <taxon>Bacillota</taxon>
        <taxon>Bacilli</taxon>
        <taxon>Bacillales</taxon>
        <taxon>Paenibacillaceae</taxon>
        <taxon>Paenibacillus</taxon>
    </lineage>
</organism>
<dbReference type="InterPro" id="IPR036582">
    <property type="entry name" value="Mao_N_sf"/>
</dbReference>
<gene>
    <name evidence="3" type="ORF">WMW72_04280</name>
</gene>